<comment type="similarity">
    <text evidence="1 4">Belongs to the glycosyl hydrolase 26 family.</text>
</comment>
<reference evidence="8" key="1">
    <citation type="submission" date="2017-09" db="EMBL/GenBank/DDBJ databases">
        <authorList>
            <person name="Varghese N."/>
            <person name="Submissions S."/>
        </authorList>
    </citation>
    <scope>NUCLEOTIDE SEQUENCE [LARGE SCALE GENOMIC DNA]</scope>
    <source>
        <strain evidence="8">DSM 29961</strain>
    </source>
</reference>
<dbReference type="PRINTS" id="PR00739">
    <property type="entry name" value="GLHYDRLASE26"/>
</dbReference>
<sequence length="583" mass="64381">MISDLLNTLNRAIPRPKGEIPFFLPIWLAFGLFAGALAAPGPIKVEAELGELAGVQVASTNPGFSGTGYVTGLDNETDKLTLTVNAPAGLYELTIGYAAPYGDKGIDFQVNTERGSAMLKQTFTGFTTAGLGKFLLNEGLNTITIYRGWGYYDIDYILLTPTAVSLPTKPPKTLVDAQATPSTKGLFTYLVDQYGSKVISGQQDDVEYILEKTGKEPAIGSFDLIDYSPSRVQFGTTPQRSSEDIIKWARKGEGRGIISLMWHWNAPTDLINQAPDKLWWRGFYTDATTFDIAAVLADKQSERYQLILRDIDAIALELKKFQAADVPVLWRPLHEASGGWFWWGAKGAGPLKELWRILYDRLTNHHQLHNLIWVYTATDTFKTDWYPGDQYVDIVGMDIYTNSTANMSGNWASAQAQLNGKKLVTLSETGNLPSPDKIRGFGTWWSWFAVWTGTDYIKKQPVDLLKAVFTDTDVITRDELPDWRPPLTLGVQDGGQANTTLWLVTLLGNPATGDKADVRVRGATGSRLKFVVTDAKGNQLLTKEIEHAADVETHSLPLGKGAGVYFIRVSTQTESQTLKVVRP</sequence>
<gene>
    <name evidence="7" type="ORF">SAMN06269250_3209</name>
</gene>
<dbReference type="SUPFAM" id="SSF49785">
    <property type="entry name" value="Galactose-binding domain-like"/>
    <property type="match status" value="1"/>
</dbReference>
<evidence type="ECO:0000313" key="8">
    <source>
        <dbReference type="Proteomes" id="UP000219452"/>
    </source>
</evidence>
<dbReference type="Proteomes" id="UP000219452">
    <property type="component" value="Unassembled WGS sequence"/>
</dbReference>
<organism evidence="7 8">
    <name type="scientific">Spirosoma fluviale</name>
    <dbReference type="NCBI Taxonomy" id="1597977"/>
    <lineage>
        <taxon>Bacteria</taxon>
        <taxon>Pseudomonadati</taxon>
        <taxon>Bacteroidota</taxon>
        <taxon>Cytophagia</taxon>
        <taxon>Cytophagales</taxon>
        <taxon>Cytophagaceae</taxon>
        <taxon>Spirosoma</taxon>
    </lineage>
</organism>
<feature type="active site" description="Proton donor" evidence="4">
    <location>
        <position position="335"/>
    </location>
</feature>
<evidence type="ECO:0000313" key="7">
    <source>
        <dbReference type="EMBL" id="SOD89841.1"/>
    </source>
</evidence>
<dbReference type="OrthoDB" id="9803686at2"/>
<dbReference type="AlphaFoldDB" id="A0A286G2U8"/>
<dbReference type="Pfam" id="PF02156">
    <property type="entry name" value="Glyco_hydro_26"/>
    <property type="match status" value="1"/>
</dbReference>
<dbReference type="InterPro" id="IPR000805">
    <property type="entry name" value="Glyco_hydro_26"/>
</dbReference>
<dbReference type="EMBL" id="OCNH01000002">
    <property type="protein sequence ID" value="SOD89841.1"/>
    <property type="molecule type" value="Genomic_DNA"/>
</dbReference>
<dbReference type="InterPro" id="IPR008979">
    <property type="entry name" value="Galactose-bd-like_sf"/>
</dbReference>
<feature type="domain" description="CBM6" evidence="5">
    <location>
        <begin position="43"/>
        <end position="160"/>
    </location>
</feature>
<feature type="domain" description="GH26" evidence="6">
    <location>
        <begin position="181"/>
        <end position="478"/>
    </location>
</feature>
<keyword evidence="2 4" id="KW-0378">Hydrolase</keyword>
<dbReference type="InterPro" id="IPR017853">
    <property type="entry name" value="GH"/>
</dbReference>
<evidence type="ECO:0000256" key="1">
    <source>
        <dbReference type="ARBA" id="ARBA00007754"/>
    </source>
</evidence>
<dbReference type="GO" id="GO:0016985">
    <property type="term" value="F:mannan endo-1,4-beta-mannosidase activity"/>
    <property type="evidence" value="ECO:0007669"/>
    <property type="project" value="InterPro"/>
</dbReference>
<dbReference type="InterPro" id="IPR022790">
    <property type="entry name" value="GH26_dom"/>
</dbReference>
<feature type="active site" description="Nucleophile" evidence="4">
    <location>
        <position position="428"/>
    </location>
</feature>
<protein>
    <submittedName>
        <fullName evidence="7">Mannan endo-1,4-beta-mannosidase</fullName>
    </submittedName>
</protein>
<evidence type="ECO:0000256" key="2">
    <source>
        <dbReference type="ARBA" id="ARBA00022801"/>
    </source>
</evidence>
<keyword evidence="3 4" id="KW-0326">Glycosidase</keyword>
<dbReference type="PROSITE" id="PS51764">
    <property type="entry name" value="GH26"/>
    <property type="match status" value="1"/>
</dbReference>
<accession>A0A286G2U8</accession>
<dbReference type="Gene3D" id="2.60.120.260">
    <property type="entry name" value="Galactose-binding domain-like"/>
    <property type="match status" value="1"/>
</dbReference>
<dbReference type="RefSeq" id="WP_097126781.1">
    <property type="nucleotide sequence ID" value="NZ_OCNH01000002.1"/>
</dbReference>
<dbReference type="Gene3D" id="3.20.20.80">
    <property type="entry name" value="Glycosidases"/>
    <property type="match status" value="1"/>
</dbReference>
<evidence type="ECO:0000259" key="5">
    <source>
        <dbReference type="PROSITE" id="PS51175"/>
    </source>
</evidence>
<dbReference type="PROSITE" id="PS51175">
    <property type="entry name" value="CBM6"/>
    <property type="match status" value="1"/>
</dbReference>
<keyword evidence="8" id="KW-1185">Reference proteome</keyword>
<dbReference type="GO" id="GO:0006080">
    <property type="term" value="P:substituted mannan metabolic process"/>
    <property type="evidence" value="ECO:0007669"/>
    <property type="project" value="InterPro"/>
</dbReference>
<dbReference type="Pfam" id="PF16990">
    <property type="entry name" value="CBM_35"/>
    <property type="match status" value="1"/>
</dbReference>
<evidence type="ECO:0000259" key="6">
    <source>
        <dbReference type="PROSITE" id="PS51764"/>
    </source>
</evidence>
<dbReference type="NCBIfam" id="TIGR04183">
    <property type="entry name" value="Por_Secre_tail"/>
    <property type="match status" value="1"/>
</dbReference>
<proteinExistence type="inferred from homology"/>
<dbReference type="CDD" id="cd04086">
    <property type="entry name" value="CBM35_mannanase-like"/>
    <property type="match status" value="1"/>
</dbReference>
<dbReference type="PANTHER" id="PTHR40079:SF4">
    <property type="entry name" value="GH26 DOMAIN-CONTAINING PROTEIN-RELATED"/>
    <property type="match status" value="1"/>
</dbReference>
<evidence type="ECO:0000256" key="4">
    <source>
        <dbReference type="PROSITE-ProRule" id="PRU01100"/>
    </source>
</evidence>
<dbReference type="GO" id="GO:0030246">
    <property type="term" value="F:carbohydrate binding"/>
    <property type="evidence" value="ECO:0007669"/>
    <property type="project" value="InterPro"/>
</dbReference>
<name>A0A286G2U8_9BACT</name>
<evidence type="ECO:0000256" key="3">
    <source>
        <dbReference type="ARBA" id="ARBA00023295"/>
    </source>
</evidence>
<dbReference type="PANTHER" id="PTHR40079">
    <property type="entry name" value="MANNAN ENDO-1,4-BETA-MANNOSIDASE E-RELATED"/>
    <property type="match status" value="1"/>
</dbReference>
<dbReference type="InterPro" id="IPR005084">
    <property type="entry name" value="CBM6"/>
</dbReference>
<dbReference type="InterPro" id="IPR026444">
    <property type="entry name" value="Secre_tail"/>
</dbReference>
<dbReference type="SUPFAM" id="SSF51445">
    <property type="entry name" value="(Trans)glycosidases"/>
    <property type="match status" value="1"/>
</dbReference>